<dbReference type="Pfam" id="PF00296">
    <property type="entry name" value="Bac_luciferase"/>
    <property type="match status" value="1"/>
</dbReference>
<keyword evidence="4" id="KW-0503">Monooxygenase</keyword>
<dbReference type="InterPro" id="IPR036661">
    <property type="entry name" value="Luciferase-like_sf"/>
</dbReference>
<organism evidence="6 7">
    <name type="scientific">Amycolatopsis bartoniae</name>
    <dbReference type="NCBI Taxonomy" id="941986"/>
    <lineage>
        <taxon>Bacteria</taxon>
        <taxon>Bacillati</taxon>
        <taxon>Actinomycetota</taxon>
        <taxon>Actinomycetes</taxon>
        <taxon>Pseudonocardiales</taxon>
        <taxon>Pseudonocardiaceae</taxon>
        <taxon>Amycolatopsis</taxon>
    </lineage>
</organism>
<dbReference type="EMBL" id="BNAV01000001">
    <property type="protein sequence ID" value="GHF36696.1"/>
    <property type="molecule type" value="Genomic_DNA"/>
</dbReference>
<accession>A0A8H9MAH3</accession>
<dbReference type="InterPro" id="IPR019921">
    <property type="entry name" value="Lucif-like_OxRdtase_Rv2161c"/>
</dbReference>
<dbReference type="PANTHER" id="PTHR42847">
    <property type="entry name" value="ALKANESULFONATE MONOOXYGENASE"/>
    <property type="match status" value="1"/>
</dbReference>
<reference evidence="6" key="2">
    <citation type="submission" date="2020-09" db="EMBL/GenBank/DDBJ databases">
        <authorList>
            <person name="Sun Q."/>
            <person name="Zhou Y."/>
        </authorList>
    </citation>
    <scope>NUCLEOTIDE SEQUENCE</scope>
    <source>
        <strain evidence="6">CGMCC 4.7679</strain>
    </source>
</reference>
<keyword evidence="1" id="KW-0285">Flavoprotein</keyword>
<dbReference type="GO" id="GO:0008726">
    <property type="term" value="F:alkanesulfonate monooxygenase activity"/>
    <property type="evidence" value="ECO:0007669"/>
    <property type="project" value="TreeGrafter"/>
</dbReference>
<evidence type="ECO:0000313" key="6">
    <source>
        <dbReference type="EMBL" id="GHF36696.1"/>
    </source>
</evidence>
<proteinExistence type="predicted"/>
<dbReference type="Gene3D" id="3.20.20.30">
    <property type="entry name" value="Luciferase-like domain"/>
    <property type="match status" value="1"/>
</dbReference>
<dbReference type="Proteomes" id="UP000658656">
    <property type="component" value="Unassembled WGS sequence"/>
</dbReference>
<dbReference type="PANTHER" id="PTHR42847:SF4">
    <property type="entry name" value="ALKANESULFONATE MONOOXYGENASE-RELATED"/>
    <property type="match status" value="1"/>
</dbReference>
<dbReference type="GO" id="GO:0046306">
    <property type="term" value="P:alkanesulfonate catabolic process"/>
    <property type="evidence" value="ECO:0007669"/>
    <property type="project" value="TreeGrafter"/>
</dbReference>
<dbReference type="NCBIfam" id="TIGR03619">
    <property type="entry name" value="F420_Rv2161c"/>
    <property type="match status" value="1"/>
</dbReference>
<evidence type="ECO:0000256" key="2">
    <source>
        <dbReference type="ARBA" id="ARBA00022643"/>
    </source>
</evidence>
<dbReference type="RefSeq" id="WP_221216891.1">
    <property type="nucleotide sequence ID" value="NZ_BNAV01000001.1"/>
</dbReference>
<evidence type="ECO:0000313" key="7">
    <source>
        <dbReference type="Proteomes" id="UP000658656"/>
    </source>
</evidence>
<dbReference type="SUPFAM" id="SSF51679">
    <property type="entry name" value="Bacterial luciferase-like"/>
    <property type="match status" value="1"/>
</dbReference>
<keyword evidence="3" id="KW-0560">Oxidoreductase</keyword>
<protein>
    <submittedName>
        <fullName evidence="6">LLM class F420-dependent oxidoreductase</fullName>
    </submittedName>
</protein>
<reference evidence="6" key="1">
    <citation type="journal article" date="2014" name="Int. J. Syst. Evol. Microbiol.">
        <title>Complete genome sequence of Corynebacterium casei LMG S-19264T (=DSM 44701T), isolated from a smear-ripened cheese.</title>
        <authorList>
            <consortium name="US DOE Joint Genome Institute (JGI-PGF)"/>
            <person name="Walter F."/>
            <person name="Albersmeier A."/>
            <person name="Kalinowski J."/>
            <person name="Ruckert C."/>
        </authorList>
    </citation>
    <scope>NUCLEOTIDE SEQUENCE</scope>
    <source>
        <strain evidence="6">CGMCC 4.7679</strain>
    </source>
</reference>
<evidence type="ECO:0000256" key="4">
    <source>
        <dbReference type="ARBA" id="ARBA00023033"/>
    </source>
</evidence>
<dbReference type="InterPro" id="IPR011251">
    <property type="entry name" value="Luciferase-like_dom"/>
</dbReference>
<sequence length="288" mass="30766">MPVKPELAITLGRLNPGVWRDAACLADELGFGAVLLSDHLVAPAGQAEGLGGESWRMKPDTPLYDAVGYCHYLAGLTRHVRLGTYVFLLGLRHPFASARALATLDQVSDGRALLGVGAGWLTAEWDAAGISAVDRGARLDEAIEVCRRLWREETVRHEGRFWRFPAVGFEPKPVQLGGPPVLVGGESSAALLRAARLGDGWMGRGGHTPASAAGRIETLRLMRATAGRSEEPFHITVGGEVSTEDHLAAWGAAGVDRVVVAPWRSSRTALADLKDFAATIQLTPPDQD</sequence>
<keyword evidence="2" id="KW-0288">FMN</keyword>
<feature type="domain" description="Luciferase-like" evidence="5">
    <location>
        <begin position="21"/>
        <end position="246"/>
    </location>
</feature>
<name>A0A8H9MAH3_9PSEU</name>
<keyword evidence="7" id="KW-1185">Reference proteome</keyword>
<evidence type="ECO:0000256" key="3">
    <source>
        <dbReference type="ARBA" id="ARBA00023002"/>
    </source>
</evidence>
<dbReference type="InterPro" id="IPR050172">
    <property type="entry name" value="SsuD_RutA_monooxygenase"/>
</dbReference>
<dbReference type="AlphaFoldDB" id="A0A8H9MAH3"/>
<comment type="caution">
    <text evidence="6">The sequence shown here is derived from an EMBL/GenBank/DDBJ whole genome shotgun (WGS) entry which is preliminary data.</text>
</comment>
<evidence type="ECO:0000259" key="5">
    <source>
        <dbReference type="Pfam" id="PF00296"/>
    </source>
</evidence>
<gene>
    <name evidence="6" type="ORF">GCM10017566_07260</name>
</gene>
<evidence type="ECO:0000256" key="1">
    <source>
        <dbReference type="ARBA" id="ARBA00022630"/>
    </source>
</evidence>